<protein>
    <recommendedName>
        <fullName evidence="5">Secreted protein</fullName>
    </recommendedName>
</protein>
<proteinExistence type="predicted"/>
<accession>A0A956NAB9</accession>
<keyword evidence="2" id="KW-0732">Signal</keyword>
<gene>
    <name evidence="3" type="ORF">KDA27_02605</name>
</gene>
<evidence type="ECO:0000313" key="4">
    <source>
        <dbReference type="Proteomes" id="UP000739538"/>
    </source>
</evidence>
<dbReference type="Proteomes" id="UP000739538">
    <property type="component" value="Unassembled WGS sequence"/>
</dbReference>
<evidence type="ECO:0000256" key="1">
    <source>
        <dbReference type="SAM" id="MobiDB-lite"/>
    </source>
</evidence>
<feature type="region of interest" description="Disordered" evidence="1">
    <location>
        <begin position="29"/>
        <end position="66"/>
    </location>
</feature>
<evidence type="ECO:0000313" key="3">
    <source>
        <dbReference type="EMBL" id="MCA9754666.1"/>
    </source>
</evidence>
<evidence type="ECO:0000256" key="2">
    <source>
        <dbReference type="SAM" id="SignalP"/>
    </source>
</evidence>
<name>A0A956NAB9_UNCEI</name>
<dbReference type="AlphaFoldDB" id="A0A956NAB9"/>
<feature type="signal peptide" evidence="2">
    <location>
        <begin position="1"/>
        <end position="28"/>
    </location>
</feature>
<evidence type="ECO:0008006" key="5">
    <source>
        <dbReference type="Google" id="ProtNLM"/>
    </source>
</evidence>
<sequence length="85" mass="9278">MRVLFRSVAGILFSLALLSMVTTRTVWASPGTDDLTSQKSDHVEPSPGDEVGSGGTADDNDNDGDPIDIEVIMDHIRNFIDLFVW</sequence>
<dbReference type="PROSITE" id="PS00387">
    <property type="entry name" value="PPASE"/>
    <property type="match status" value="1"/>
</dbReference>
<feature type="chain" id="PRO_5037835004" description="Secreted protein" evidence="2">
    <location>
        <begin position="29"/>
        <end position="85"/>
    </location>
</feature>
<organism evidence="3 4">
    <name type="scientific">Eiseniibacteriota bacterium</name>
    <dbReference type="NCBI Taxonomy" id="2212470"/>
    <lineage>
        <taxon>Bacteria</taxon>
        <taxon>Candidatus Eiseniibacteriota</taxon>
    </lineage>
</organism>
<dbReference type="EMBL" id="JAGQHS010000007">
    <property type="protein sequence ID" value="MCA9754666.1"/>
    <property type="molecule type" value="Genomic_DNA"/>
</dbReference>
<comment type="caution">
    <text evidence="3">The sequence shown here is derived from an EMBL/GenBank/DDBJ whole genome shotgun (WGS) entry which is preliminary data.</text>
</comment>
<reference evidence="3" key="1">
    <citation type="submission" date="2020-04" db="EMBL/GenBank/DDBJ databases">
        <authorList>
            <person name="Zhang T."/>
        </authorList>
    </citation>
    <scope>NUCLEOTIDE SEQUENCE</scope>
    <source>
        <strain evidence="3">HKST-UBA02</strain>
    </source>
</reference>
<reference evidence="3" key="2">
    <citation type="journal article" date="2021" name="Microbiome">
        <title>Successional dynamics and alternative stable states in a saline activated sludge microbial community over 9 years.</title>
        <authorList>
            <person name="Wang Y."/>
            <person name="Ye J."/>
            <person name="Ju F."/>
            <person name="Liu L."/>
            <person name="Boyd J.A."/>
            <person name="Deng Y."/>
            <person name="Parks D.H."/>
            <person name="Jiang X."/>
            <person name="Yin X."/>
            <person name="Woodcroft B.J."/>
            <person name="Tyson G.W."/>
            <person name="Hugenholtz P."/>
            <person name="Polz M.F."/>
            <person name="Zhang T."/>
        </authorList>
    </citation>
    <scope>NUCLEOTIDE SEQUENCE</scope>
    <source>
        <strain evidence="3">HKST-UBA02</strain>
    </source>
</reference>